<accession>A0ABS6SCT4</accession>
<evidence type="ECO:0000313" key="3">
    <source>
        <dbReference type="Proteomes" id="UP000722336"/>
    </source>
</evidence>
<gene>
    <name evidence="2" type="ORF">KCG44_05460</name>
</gene>
<sequence>MSFTDLSRGVSTASEGVLTGLPYAEFLGLQFSVGQDGVTLIMPFTKALIGSPQPPRLHGGSVAGLMEIASIAQLLHSLRDEEKVPAIKPIDVTVDYLRAGQPEDTYARATIVRMGRRVVNVQVTAWQSDADKPIATARMNVMLKR</sequence>
<dbReference type="RefSeq" id="WP_218444793.1">
    <property type="nucleotide sequence ID" value="NZ_JAGSPA010000002.1"/>
</dbReference>
<dbReference type="InterPro" id="IPR049449">
    <property type="entry name" value="TesB_ACOT8-like_N"/>
</dbReference>
<feature type="domain" description="Acyl-CoA thioesterase-like N-terminal HotDog" evidence="1">
    <location>
        <begin position="56"/>
        <end position="139"/>
    </location>
</feature>
<evidence type="ECO:0000313" key="2">
    <source>
        <dbReference type="EMBL" id="MBV7256229.1"/>
    </source>
</evidence>
<dbReference type="Proteomes" id="UP000722336">
    <property type="component" value="Unassembled WGS sequence"/>
</dbReference>
<dbReference type="Pfam" id="PF13622">
    <property type="entry name" value="4HBT_3"/>
    <property type="match status" value="1"/>
</dbReference>
<dbReference type="EMBL" id="JAGSPA010000002">
    <property type="protein sequence ID" value="MBV7256229.1"/>
    <property type="molecule type" value="Genomic_DNA"/>
</dbReference>
<reference evidence="2 3" key="1">
    <citation type="submission" date="2021-04" db="EMBL/GenBank/DDBJ databases">
        <authorList>
            <person name="Pira H."/>
            <person name="Risdian C."/>
            <person name="Wink J."/>
        </authorList>
    </citation>
    <scope>NUCLEOTIDE SEQUENCE [LARGE SCALE GENOMIC DNA]</scope>
    <source>
        <strain evidence="2 3">WHA3</strain>
    </source>
</reference>
<organism evidence="2 3">
    <name type="scientific">Pacificimonas pallii</name>
    <dbReference type="NCBI Taxonomy" id="2827236"/>
    <lineage>
        <taxon>Bacteria</taxon>
        <taxon>Pseudomonadati</taxon>
        <taxon>Pseudomonadota</taxon>
        <taxon>Alphaproteobacteria</taxon>
        <taxon>Sphingomonadales</taxon>
        <taxon>Sphingosinicellaceae</taxon>
        <taxon>Pacificimonas</taxon>
    </lineage>
</organism>
<proteinExistence type="predicted"/>
<keyword evidence="3" id="KW-1185">Reference proteome</keyword>
<protein>
    <submittedName>
        <fullName evidence="2">PaaI family thioesterase</fullName>
    </submittedName>
</protein>
<dbReference type="CDD" id="cd03443">
    <property type="entry name" value="PaaI_thioesterase"/>
    <property type="match status" value="1"/>
</dbReference>
<evidence type="ECO:0000259" key="1">
    <source>
        <dbReference type="Pfam" id="PF13622"/>
    </source>
</evidence>
<comment type="caution">
    <text evidence="2">The sequence shown here is derived from an EMBL/GenBank/DDBJ whole genome shotgun (WGS) entry which is preliminary data.</text>
</comment>
<name>A0ABS6SCT4_9SPHN</name>